<feature type="compositionally biased region" description="Basic and acidic residues" evidence="1">
    <location>
        <begin position="115"/>
        <end position="126"/>
    </location>
</feature>
<feature type="compositionally biased region" description="Pro residues" evidence="1">
    <location>
        <begin position="65"/>
        <end position="79"/>
    </location>
</feature>
<dbReference type="Proteomes" id="UP000294933">
    <property type="component" value="Unassembled WGS sequence"/>
</dbReference>
<sequence>MLTNVPNPPAPVKTRTVIDQSQTSLYCSEVRSQDHHLDMSKLPVDLYHEDRPFSPHPAFLNPASHSPPPASPTLPPLPPNSCSARLSDAEQSGSSCATSTGYGTLSHDQPSPTEEPPRPCVERQDSWDLPTSSSTLSTHEKENGGYNGGTMMAARRLASLLHALQQSAELSPPSIPSCFCFGAPKQKVEVTSKREKHKSAPPAPFDWQALVYNHGTPSDEHPSFGSPSRESNVVKEKPTRRQLYVRNTCNKPRPLVPRRVEGRSLVPDVEPMRFSASSPTPFHPRPLSTASYPEFASASAYSGNLSRSSISLSRNQSEANVARSQLGSVREKESHASTTGHRKRSDRGSMISTEECNGPLSLPERRRLAMASRNWSYDNVAMLTYPVMPAIPVKQIRHEKIFVADGEDISLTASRRPLNVDERDRMDTEVSRRRGESEVITWRARL</sequence>
<evidence type="ECO:0000256" key="1">
    <source>
        <dbReference type="SAM" id="MobiDB-lite"/>
    </source>
</evidence>
<gene>
    <name evidence="2" type="ORF">BD410DRAFT_795418</name>
</gene>
<dbReference type="AlphaFoldDB" id="A0A4Y7PPJ3"/>
<keyword evidence="3" id="KW-1185">Reference proteome</keyword>
<feature type="region of interest" description="Disordered" evidence="1">
    <location>
        <begin position="216"/>
        <end position="238"/>
    </location>
</feature>
<feature type="region of interest" description="Disordered" evidence="1">
    <location>
        <begin position="53"/>
        <end position="144"/>
    </location>
</feature>
<dbReference type="EMBL" id="ML170244">
    <property type="protein sequence ID" value="TDL16400.1"/>
    <property type="molecule type" value="Genomic_DNA"/>
</dbReference>
<feature type="compositionally biased region" description="Polar residues" evidence="1">
    <location>
        <begin position="89"/>
        <end position="112"/>
    </location>
</feature>
<accession>A0A4Y7PPJ3</accession>
<reference evidence="2 3" key="1">
    <citation type="submission" date="2018-06" db="EMBL/GenBank/DDBJ databases">
        <title>A transcriptomic atlas of mushroom development highlights an independent origin of complex multicellularity.</title>
        <authorList>
            <consortium name="DOE Joint Genome Institute"/>
            <person name="Krizsan K."/>
            <person name="Almasi E."/>
            <person name="Merenyi Z."/>
            <person name="Sahu N."/>
            <person name="Viragh M."/>
            <person name="Koszo T."/>
            <person name="Mondo S."/>
            <person name="Kiss B."/>
            <person name="Balint B."/>
            <person name="Kues U."/>
            <person name="Barry K."/>
            <person name="Hegedus J.C."/>
            <person name="Henrissat B."/>
            <person name="Johnson J."/>
            <person name="Lipzen A."/>
            <person name="Ohm R."/>
            <person name="Nagy I."/>
            <person name="Pangilinan J."/>
            <person name="Yan J."/>
            <person name="Xiong Y."/>
            <person name="Grigoriev I.V."/>
            <person name="Hibbett D.S."/>
            <person name="Nagy L.G."/>
        </authorList>
    </citation>
    <scope>NUCLEOTIDE SEQUENCE [LARGE SCALE GENOMIC DNA]</scope>
    <source>
        <strain evidence="2 3">SZMC22713</strain>
    </source>
</reference>
<organism evidence="2 3">
    <name type="scientific">Rickenella mellea</name>
    <dbReference type="NCBI Taxonomy" id="50990"/>
    <lineage>
        <taxon>Eukaryota</taxon>
        <taxon>Fungi</taxon>
        <taxon>Dikarya</taxon>
        <taxon>Basidiomycota</taxon>
        <taxon>Agaricomycotina</taxon>
        <taxon>Agaricomycetes</taxon>
        <taxon>Hymenochaetales</taxon>
        <taxon>Rickenellaceae</taxon>
        <taxon>Rickenella</taxon>
    </lineage>
</organism>
<feature type="region of interest" description="Disordered" evidence="1">
    <location>
        <begin position="1"/>
        <end position="22"/>
    </location>
</feature>
<feature type="compositionally biased region" description="Polar residues" evidence="1">
    <location>
        <begin position="318"/>
        <end position="327"/>
    </location>
</feature>
<feature type="compositionally biased region" description="Pro residues" evidence="1">
    <location>
        <begin position="1"/>
        <end position="11"/>
    </location>
</feature>
<evidence type="ECO:0000313" key="3">
    <source>
        <dbReference type="Proteomes" id="UP000294933"/>
    </source>
</evidence>
<protein>
    <submittedName>
        <fullName evidence="2">Uncharacterized protein</fullName>
    </submittedName>
</protein>
<evidence type="ECO:0000313" key="2">
    <source>
        <dbReference type="EMBL" id="TDL16400.1"/>
    </source>
</evidence>
<feature type="region of interest" description="Disordered" evidence="1">
    <location>
        <begin position="311"/>
        <end position="359"/>
    </location>
</feature>
<name>A0A4Y7PPJ3_9AGAM</name>
<dbReference type="VEuPathDB" id="FungiDB:BD410DRAFT_795418"/>
<proteinExistence type="predicted"/>